<sequence>MERGGKVARGVGSKEPGEKVSSGFAMGLPNHGSSRRASREVEGEMAKALLRLQEGRGTEGLRDMSGVVGLNSARLDLWHTRQLAPTCCKAMAWGNQLLRETSNRVTEERGDKIARGVGLEDKGDWPDEDDADRVQKPHSTDGSVCRPVGGEDRDCLLPQLRRTIGQAGQREITEWGGLSEEGEEPDNSVGELQLSIGSGVRFPENKPNTKPIAGSDWTPWTSVEAGAGARSRRQT</sequence>
<evidence type="ECO:0000313" key="3">
    <source>
        <dbReference type="Proteomes" id="UP001141806"/>
    </source>
</evidence>
<protein>
    <submittedName>
        <fullName evidence="2">Uncharacterized protein</fullName>
    </submittedName>
</protein>
<feature type="region of interest" description="Disordered" evidence="1">
    <location>
        <begin position="175"/>
        <end position="235"/>
    </location>
</feature>
<feature type="region of interest" description="Disordered" evidence="1">
    <location>
        <begin position="117"/>
        <end position="150"/>
    </location>
</feature>
<evidence type="ECO:0000313" key="2">
    <source>
        <dbReference type="EMBL" id="KAJ4980254.1"/>
    </source>
</evidence>
<accession>A0A9Q0L0U7</accession>
<dbReference type="EMBL" id="JAMYWD010000001">
    <property type="protein sequence ID" value="KAJ4980254.1"/>
    <property type="molecule type" value="Genomic_DNA"/>
</dbReference>
<dbReference type="AlphaFoldDB" id="A0A9Q0L0U7"/>
<organism evidence="2 3">
    <name type="scientific">Protea cynaroides</name>
    <dbReference type="NCBI Taxonomy" id="273540"/>
    <lineage>
        <taxon>Eukaryota</taxon>
        <taxon>Viridiplantae</taxon>
        <taxon>Streptophyta</taxon>
        <taxon>Embryophyta</taxon>
        <taxon>Tracheophyta</taxon>
        <taxon>Spermatophyta</taxon>
        <taxon>Magnoliopsida</taxon>
        <taxon>Proteales</taxon>
        <taxon>Proteaceae</taxon>
        <taxon>Protea</taxon>
    </lineage>
</organism>
<reference evidence="2" key="1">
    <citation type="journal article" date="2023" name="Plant J.">
        <title>The genome of the king protea, Protea cynaroides.</title>
        <authorList>
            <person name="Chang J."/>
            <person name="Duong T.A."/>
            <person name="Schoeman C."/>
            <person name="Ma X."/>
            <person name="Roodt D."/>
            <person name="Barker N."/>
            <person name="Li Z."/>
            <person name="Van de Peer Y."/>
            <person name="Mizrachi E."/>
        </authorList>
    </citation>
    <scope>NUCLEOTIDE SEQUENCE</scope>
    <source>
        <tissue evidence="2">Young leaves</tissue>
    </source>
</reference>
<feature type="region of interest" description="Disordered" evidence="1">
    <location>
        <begin position="1"/>
        <end position="40"/>
    </location>
</feature>
<dbReference type="Proteomes" id="UP001141806">
    <property type="component" value="Unassembled WGS sequence"/>
</dbReference>
<proteinExistence type="predicted"/>
<comment type="caution">
    <text evidence="2">The sequence shown here is derived from an EMBL/GenBank/DDBJ whole genome shotgun (WGS) entry which is preliminary data.</text>
</comment>
<keyword evidence="3" id="KW-1185">Reference proteome</keyword>
<evidence type="ECO:0000256" key="1">
    <source>
        <dbReference type="SAM" id="MobiDB-lite"/>
    </source>
</evidence>
<name>A0A9Q0L0U7_9MAGN</name>
<gene>
    <name evidence="2" type="ORF">NE237_031091</name>
</gene>